<proteinExistence type="predicted"/>
<evidence type="ECO:0000259" key="1">
    <source>
        <dbReference type="Pfam" id="PF00425"/>
    </source>
</evidence>
<dbReference type="InterPro" id="IPR019999">
    <property type="entry name" value="Anth_synth_I-like"/>
</dbReference>
<protein>
    <submittedName>
        <fullName evidence="3">Unannotated protein</fullName>
    </submittedName>
</protein>
<dbReference type="Pfam" id="PF00425">
    <property type="entry name" value="Chorismate_bind"/>
    <property type="match status" value="1"/>
</dbReference>
<dbReference type="Pfam" id="PF01063">
    <property type="entry name" value="Aminotran_4"/>
    <property type="match status" value="1"/>
</dbReference>
<dbReference type="EMBL" id="CAFBMX010000004">
    <property type="protein sequence ID" value="CAB4927308.1"/>
    <property type="molecule type" value="Genomic_DNA"/>
</dbReference>
<feature type="domain" description="Anthranilate synthase component I N-terminal" evidence="2">
    <location>
        <begin position="55"/>
        <end position="123"/>
    </location>
</feature>
<dbReference type="Pfam" id="PF04715">
    <property type="entry name" value="Anth_synt_I_N"/>
    <property type="match status" value="1"/>
</dbReference>
<dbReference type="Gene3D" id="3.30.470.10">
    <property type="match status" value="1"/>
</dbReference>
<dbReference type="InterPro" id="IPR015890">
    <property type="entry name" value="Chorismate_C"/>
</dbReference>
<dbReference type="InterPro" id="IPR043132">
    <property type="entry name" value="BCAT-like_C"/>
</dbReference>
<name>A0A6J7I8F2_9ZZZZ</name>
<dbReference type="PANTHER" id="PTHR11236">
    <property type="entry name" value="AMINOBENZOATE/ANTHRANILATE SYNTHASE"/>
    <property type="match status" value="1"/>
</dbReference>
<gene>
    <name evidence="3" type="ORF">UFOPK3674_00931</name>
</gene>
<evidence type="ECO:0000259" key="2">
    <source>
        <dbReference type="Pfam" id="PF04715"/>
    </source>
</evidence>
<dbReference type="SUPFAM" id="SSF56322">
    <property type="entry name" value="ADC synthase"/>
    <property type="match status" value="1"/>
</dbReference>
<dbReference type="SUPFAM" id="SSF56752">
    <property type="entry name" value="D-aminoacid aminotransferase-like PLP-dependent enzymes"/>
    <property type="match status" value="1"/>
</dbReference>
<dbReference type="Gene3D" id="3.20.10.10">
    <property type="entry name" value="D-amino Acid Aminotransferase, subunit A, domain 2"/>
    <property type="match status" value="1"/>
</dbReference>
<dbReference type="InterPro" id="IPR043131">
    <property type="entry name" value="BCAT-like_N"/>
</dbReference>
<dbReference type="InterPro" id="IPR006805">
    <property type="entry name" value="Anth_synth_I_N"/>
</dbReference>
<dbReference type="InterPro" id="IPR001544">
    <property type="entry name" value="Aminotrans_IV"/>
</dbReference>
<accession>A0A6J7I8F2</accession>
<evidence type="ECO:0000313" key="3">
    <source>
        <dbReference type="EMBL" id="CAB4927308.1"/>
    </source>
</evidence>
<feature type="domain" description="Chorismate-utilising enzyme C-terminal" evidence="1">
    <location>
        <begin position="177"/>
        <end position="420"/>
    </location>
</feature>
<dbReference type="InterPro" id="IPR036038">
    <property type="entry name" value="Aminotransferase-like"/>
</dbReference>
<dbReference type="InterPro" id="IPR005801">
    <property type="entry name" value="ADC_synthase"/>
</dbReference>
<dbReference type="Gene3D" id="3.60.120.10">
    <property type="entry name" value="Anthranilate synthase"/>
    <property type="match status" value="1"/>
</dbReference>
<dbReference type="GO" id="GO:0000162">
    <property type="term" value="P:L-tryptophan biosynthetic process"/>
    <property type="evidence" value="ECO:0007669"/>
    <property type="project" value="TreeGrafter"/>
</dbReference>
<dbReference type="AlphaFoldDB" id="A0A6J7I8F2"/>
<dbReference type="GO" id="GO:0046820">
    <property type="term" value="F:4-amino-4-deoxychorismate synthase activity"/>
    <property type="evidence" value="ECO:0007669"/>
    <property type="project" value="TreeGrafter"/>
</dbReference>
<dbReference type="PANTHER" id="PTHR11236:SF50">
    <property type="entry name" value="AMINODEOXYCHORISMATE SYNTHASE COMPONENT 1"/>
    <property type="match status" value="1"/>
</dbReference>
<dbReference type="PRINTS" id="PR00095">
    <property type="entry name" value="ANTSNTHASEI"/>
</dbReference>
<reference evidence="3" key="1">
    <citation type="submission" date="2020-05" db="EMBL/GenBank/DDBJ databases">
        <authorList>
            <person name="Chiriac C."/>
            <person name="Salcher M."/>
            <person name="Ghai R."/>
            <person name="Kavagutti S V."/>
        </authorList>
    </citation>
    <scope>NUCLEOTIDE SEQUENCE</scope>
</reference>
<organism evidence="3">
    <name type="scientific">freshwater metagenome</name>
    <dbReference type="NCBI Taxonomy" id="449393"/>
    <lineage>
        <taxon>unclassified sequences</taxon>
        <taxon>metagenomes</taxon>
        <taxon>ecological metagenomes</taxon>
    </lineage>
</organism>
<sequence length="692" mass="71515">MTQPPDRARLVRIPLAGAVAPHDAPLLVAADAHPVALVGTWAGSQAICTSEPVAFAEEDPFAALDAVPEVDDAVPGAVGGGWIGFLGYGLGRTLEPSVPPAPPRPHALPDHALAYYDHVLRCDADGAWWFEALWTAPRAAALEERLALLRARVECPPAAGTFALGTLRSTGAGLAGHAAAVAQCRRRIAEGDLFEANICLLLEASFDGDDAALAAQVLRELRPSHGAHLGGPWGALVSASPELFLRREGRAVATEPIKGTAPGGTPAEALAASGKDRAENVMIVDLMRNDLGRVCDYGSVTVRDLCAPQATAGVWSLVSRVEGRLRPGVGDGELVRAAFPPGSVTGAPKIQAMRTIHELEGAAREAYTGAIGIASPLAGLELAVTIRTLELAGGRAWMGAGGAVTWPSDPWGEVEECLVKARPVAQAAGSRVASDAQDRAPDVPAAMLVRAARPDPQLGVLTTLRCDDGHPAFAQQHLDRLAAHARALWGVEISERLEALLAGLAQDAGHGSHRLRLRVVPQPGGPAVSGEAVAEPAAPVVVHTLVPVTLPGGLGAHKWCDRRLVDDLSAQLGRVPLLIDLDGSVLEAAWASVFAVEGDALVTPPADGRILPGVCRAVLLAAGEVCGMAVREEPLTFERLARADGVILTSGVRLAGAARLADGTAADADLVAAVRDLLLAASGQPRPDVAIA</sequence>